<protein>
    <submittedName>
        <fullName evidence="2">Uncharacterized protein</fullName>
    </submittedName>
</protein>
<name>A0AC34GW40_9BILA</name>
<evidence type="ECO:0000313" key="2">
    <source>
        <dbReference type="WBParaSite" id="ES5_v2.g9224.t1"/>
    </source>
</evidence>
<dbReference type="WBParaSite" id="ES5_v2.g9224.t1">
    <property type="protein sequence ID" value="ES5_v2.g9224.t1"/>
    <property type="gene ID" value="ES5_v2.g9224"/>
</dbReference>
<proteinExistence type="predicted"/>
<organism evidence="1 2">
    <name type="scientific">Panagrolaimus sp. ES5</name>
    <dbReference type="NCBI Taxonomy" id="591445"/>
    <lineage>
        <taxon>Eukaryota</taxon>
        <taxon>Metazoa</taxon>
        <taxon>Ecdysozoa</taxon>
        <taxon>Nematoda</taxon>
        <taxon>Chromadorea</taxon>
        <taxon>Rhabditida</taxon>
        <taxon>Tylenchina</taxon>
        <taxon>Panagrolaimomorpha</taxon>
        <taxon>Panagrolaimoidea</taxon>
        <taxon>Panagrolaimidae</taxon>
        <taxon>Panagrolaimus</taxon>
    </lineage>
</organism>
<sequence>MVRISDVSDDIDTATKWWVDYPTGKYTDMARAQDTYKSMIDSVWSKPKRLGRSASYTNLTYIKETQHDYPIKRCPSVSSLAPSLALPQYHREAERIVHTVPVYKPLVYDWYSKAYSTSRYLDTHREVAKPYKPVVHTPLPYSSHVPYYSFQTQRIFFEQRSKPSYLRGSQHYLDKYVSARLKADDFAQQYVHTAYEWHKPHDYAFNRHFMMGSQVYMPHAPGLPHSYSEAQALRRMHKLTGRYYHG</sequence>
<reference evidence="2" key="1">
    <citation type="submission" date="2022-11" db="UniProtKB">
        <authorList>
            <consortium name="WormBaseParasite"/>
        </authorList>
    </citation>
    <scope>IDENTIFICATION</scope>
</reference>
<dbReference type="Proteomes" id="UP000887579">
    <property type="component" value="Unplaced"/>
</dbReference>
<accession>A0AC34GW40</accession>
<evidence type="ECO:0000313" key="1">
    <source>
        <dbReference type="Proteomes" id="UP000887579"/>
    </source>
</evidence>